<dbReference type="Gene3D" id="1.10.10.10">
    <property type="entry name" value="Winged helix-like DNA-binding domain superfamily/Winged helix DNA-binding domain"/>
    <property type="match status" value="1"/>
</dbReference>
<dbReference type="GO" id="GO:0003677">
    <property type="term" value="F:DNA binding"/>
    <property type="evidence" value="ECO:0007669"/>
    <property type="project" value="InterPro"/>
</dbReference>
<keyword evidence="8" id="KW-1185">Reference proteome</keyword>
<dbReference type="SUPFAM" id="SSF88659">
    <property type="entry name" value="Sigma3 and sigma4 domains of RNA polymerase sigma factors"/>
    <property type="match status" value="1"/>
</dbReference>
<dbReference type="PANTHER" id="PTHR43133:SF46">
    <property type="entry name" value="RNA POLYMERASE SIGMA-70 FACTOR ECF SUBFAMILY"/>
    <property type="match status" value="1"/>
</dbReference>
<dbReference type="Gene3D" id="1.10.1740.10">
    <property type="match status" value="1"/>
</dbReference>
<evidence type="ECO:0000313" key="8">
    <source>
        <dbReference type="Proteomes" id="UP000239203"/>
    </source>
</evidence>
<dbReference type="InterPro" id="IPR014284">
    <property type="entry name" value="RNA_pol_sigma-70_dom"/>
</dbReference>
<sequence length="177" mass="19727">MSGCDEAELIRRAARGDRGAFERFYRATAPWLLVRLRRRCQDEQLVADVMQETYLTVWRSAARFHDVVEDGSGNALLWTIAIRRLVDGFRWQARQARPVPADAVAALSAEDELFDRILDGDVGAAMAALPTELRAVLHALVLEGLSVRETARVLDLPEGTVKTRARRARLAMGKALS</sequence>
<dbReference type="NCBIfam" id="TIGR02937">
    <property type="entry name" value="sigma70-ECF"/>
    <property type="match status" value="1"/>
</dbReference>
<name>A0A2S6GF16_9PSEU</name>
<keyword evidence="4" id="KW-0804">Transcription</keyword>
<dbReference type="GO" id="GO:0006352">
    <property type="term" value="P:DNA-templated transcription initiation"/>
    <property type="evidence" value="ECO:0007669"/>
    <property type="project" value="InterPro"/>
</dbReference>
<comment type="similarity">
    <text evidence="1">Belongs to the sigma-70 factor family. ECF subfamily.</text>
</comment>
<dbReference type="GO" id="GO:0016987">
    <property type="term" value="F:sigma factor activity"/>
    <property type="evidence" value="ECO:0007669"/>
    <property type="project" value="UniProtKB-KW"/>
</dbReference>
<evidence type="ECO:0000256" key="4">
    <source>
        <dbReference type="ARBA" id="ARBA00023163"/>
    </source>
</evidence>
<comment type="caution">
    <text evidence="7">The sequence shown here is derived from an EMBL/GenBank/DDBJ whole genome shotgun (WGS) entry which is preliminary data.</text>
</comment>
<dbReference type="Proteomes" id="UP000239203">
    <property type="component" value="Unassembled WGS sequence"/>
</dbReference>
<dbReference type="EMBL" id="PTIX01000024">
    <property type="protein sequence ID" value="PPK63827.1"/>
    <property type="molecule type" value="Genomic_DNA"/>
</dbReference>
<dbReference type="InterPro" id="IPR013249">
    <property type="entry name" value="RNA_pol_sigma70_r4_t2"/>
</dbReference>
<dbReference type="InterPro" id="IPR007627">
    <property type="entry name" value="RNA_pol_sigma70_r2"/>
</dbReference>
<dbReference type="CDD" id="cd06171">
    <property type="entry name" value="Sigma70_r4"/>
    <property type="match status" value="1"/>
</dbReference>
<evidence type="ECO:0000256" key="3">
    <source>
        <dbReference type="ARBA" id="ARBA00023082"/>
    </source>
</evidence>
<dbReference type="RefSeq" id="WP_104482440.1">
    <property type="nucleotide sequence ID" value="NZ_CP154825.1"/>
</dbReference>
<reference evidence="7 8" key="1">
    <citation type="submission" date="2018-02" db="EMBL/GenBank/DDBJ databases">
        <title>Genomic Encyclopedia of Archaeal and Bacterial Type Strains, Phase II (KMG-II): from individual species to whole genera.</title>
        <authorList>
            <person name="Goeker M."/>
        </authorList>
    </citation>
    <scope>NUCLEOTIDE SEQUENCE [LARGE SCALE GENOMIC DNA]</scope>
    <source>
        <strain evidence="7 8">YU 961-1</strain>
    </source>
</reference>
<accession>A0A2S6GF16</accession>
<dbReference type="Pfam" id="PF04542">
    <property type="entry name" value="Sigma70_r2"/>
    <property type="match status" value="1"/>
</dbReference>
<dbReference type="InterPro" id="IPR036388">
    <property type="entry name" value="WH-like_DNA-bd_sf"/>
</dbReference>
<dbReference type="PANTHER" id="PTHR43133">
    <property type="entry name" value="RNA POLYMERASE ECF-TYPE SIGMA FACTO"/>
    <property type="match status" value="1"/>
</dbReference>
<dbReference type="InterPro" id="IPR013324">
    <property type="entry name" value="RNA_pol_sigma_r3/r4-like"/>
</dbReference>
<proteinExistence type="inferred from homology"/>
<evidence type="ECO:0000259" key="5">
    <source>
        <dbReference type="Pfam" id="PF04542"/>
    </source>
</evidence>
<gene>
    <name evidence="7" type="ORF">CLV40_12471</name>
</gene>
<evidence type="ECO:0000256" key="2">
    <source>
        <dbReference type="ARBA" id="ARBA00023015"/>
    </source>
</evidence>
<feature type="domain" description="RNA polymerase sigma factor 70 region 4 type 2" evidence="6">
    <location>
        <begin position="122"/>
        <end position="172"/>
    </location>
</feature>
<dbReference type="SUPFAM" id="SSF88946">
    <property type="entry name" value="Sigma2 domain of RNA polymerase sigma factors"/>
    <property type="match status" value="1"/>
</dbReference>
<dbReference type="InterPro" id="IPR039425">
    <property type="entry name" value="RNA_pol_sigma-70-like"/>
</dbReference>
<dbReference type="OrthoDB" id="3698333at2"/>
<keyword evidence="3" id="KW-0731">Sigma factor</keyword>
<evidence type="ECO:0000256" key="1">
    <source>
        <dbReference type="ARBA" id="ARBA00010641"/>
    </source>
</evidence>
<dbReference type="Pfam" id="PF08281">
    <property type="entry name" value="Sigma70_r4_2"/>
    <property type="match status" value="1"/>
</dbReference>
<evidence type="ECO:0000259" key="6">
    <source>
        <dbReference type="Pfam" id="PF08281"/>
    </source>
</evidence>
<protein>
    <submittedName>
        <fullName evidence="7">RNA polymerase sigma-70 factor (ECF subfamily)</fullName>
    </submittedName>
</protein>
<dbReference type="AlphaFoldDB" id="A0A2S6GF16"/>
<keyword evidence="2" id="KW-0805">Transcription regulation</keyword>
<dbReference type="InterPro" id="IPR013325">
    <property type="entry name" value="RNA_pol_sigma_r2"/>
</dbReference>
<organism evidence="7 8">
    <name type="scientific">Actinokineospora auranticolor</name>
    <dbReference type="NCBI Taxonomy" id="155976"/>
    <lineage>
        <taxon>Bacteria</taxon>
        <taxon>Bacillati</taxon>
        <taxon>Actinomycetota</taxon>
        <taxon>Actinomycetes</taxon>
        <taxon>Pseudonocardiales</taxon>
        <taxon>Pseudonocardiaceae</taxon>
        <taxon>Actinokineospora</taxon>
    </lineage>
</organism>
<feature type="domain" description="RNA polymerase sigma-70 region 2" evidence="5">
    <location>
        <begin position="24"/>
        <end position="94"/>
    </location>
</feature>
<evidence type="ECO:0000313" key="7">
    <source>
        <dbReference type="EMBL" id="PPK63827.1"/>
    </source>
</evidence>